<comment type="caution">
    <text evidence="2">The sequence shown here is derived from an EMBL/GenBank/DDBJ whole genome shotgun (WGS) entry which is preliminary data.</text>
</comment>
<feature type="domain" description="Polymerase nucleotidyl transferase" evidence="1">
    <location>
        <begin position="11"/>
        <end position="89"/>
    </location>
</feature>
<dbReference type="RefSeq" id="WP_186835721.1">
    <property type="nucleotide sequence ID" value="NZ_JACOOV010000017.1"/>
</dbReference>
<keyword evidence="3" id="KW-1185">Reference proteome</keyword>
<sequence>MPYNVKIELESLLKEINQVVRASSIYLFGSYAYGEPTEDSDLDICIVTNDKSKRKVEIMKLIRKAIAKVQNMPVDLLIYYSDEFNERVKSNCTLESQILHQGVKLYG</sequence>
<dbReference type="InterPro" id="IPR002934">
    <property type="entry name" value="Polymerase_NTP_transf_dom"/>
</dbReference>
<evidence type="ECO:0000259" key="1">
    <source>
        <dbReference type="Pfam" id="PF01909"/>
    </source>
</evidence>
<dbReference type="InterPro" id="IPR043519">
    <property type="entry name" value="NT_sf"/>
</dbReference>
<dbReference type="PANTHER" id="PTHR37030">
    <property type="entry name" value="NUCLEOTIDYLTRANSFERASE"/>
    <property type="match status" value="1"/>
</dbReference>
<proteinExistence type="predicted"/>
<reference evidence="2 3" key="1">
    <citation type="submission" date="2020-08" db="EMBL/GenBank/DDBJ databases">
        <title>Genome public.</title>
        <authorList>
            <person name="Liu C."/>
            <person name="Sun Q."/>
        </authorList>
    </citation>
    <scope>NUCLEOTIDE SEQUENCE [LARGE SCALE GENOMIC DNA]</scope>
    <source>
        <strain evidence="2 3">M16</strain>
    </source>
</reference>
<name>A0ABR7EP23_9FIRM</name>
<evidence type="ECO:0000313" key="3">
    <source>
        <dbReference type="Proteomes" id="UP000621237"/>
    </source>
</evidence>
<gene>
    <name evidence="2" type="ORF">H8R98_10385</name>
</gene>
<dbReference type="CDD" id="cd05403">
    <property type="entry name" value="NT_KNTase_like"/>
    <property type="match status" value="1"/>
</dbReference>
<protein>
    <submittedName>
        <fullName evidence="2">Nucleotidyltransferase domain-containing protein</fullName>
    </submittedName>
</protein>
<dbReference type="Proteomes" id="UP000621237">
    <property type="component" value="Unassembled WGS sequence"/>
</dbReference>
<organism evidence="2 3">
    <name type="scientific">Blautia lenta</name>
    <dbReference type="NCBI Taxonomy" id="2763029"/>
    <lineage>
        <taxon>Bacteria</taxon>
        <taxon>Bacillati</taxon>
        <taxon>Bacillota</taxon>
        <taxon>Clostridia</taxon>
        <taxon>Lachnospirales</taxon>
        <taxon>Lachnospiraceae</taxon>
        <taxon>Blautia</taxon>
    </lineage>
</organism>
<dbReference type="Pfam" id="PF01909">
    <property type="entry name" value="NTP_transf_2"/>
    <property type="match status" value="1"/>
</dbReference>
<dbReference type="SUPFAM" id="SSF81301">
    <property type="entry name" value="Nucleotidyltransferase"/>
    <property type="match status" value="1"/>
</dbReference>
<evidence type="ECO:0000313" key="2">
    <source>
        <dbReference type="EMBL" id="MBC5654905.1"/>
    </source>
</evidence>
<accession>A0ABR7EP23</accession>
<dbReference type="PANTHER" id="PTHR37030:SF1">
    <property type="entry name" value="NUCLEOTIDYLTRANSFERASE"/>
    <property type="match status" value="1"/>
</dbReference>
<dbReference type="Gene3D" id="3.30.460.10">
    <property type="entry name" value="Beta Polymerase, domain 2"/>
    <property type="match status" value="1"/>
</dbReference>
<dbReference type="EMBL" id="JACOOV010000017">
    <property type="protein sequence ID" value="MBC5654905.1"/>
    <property type="molecule type" value="Genomic_DNA"/>
</dbReference>